<feature type="non-terminal residue" evidence="2">
    <location>
        <position position="1"/>
    </location>
</feature>
<comment type="caution">
    <text evidence="2">The sequence shown here is derived from an EMBL/GenBank/DDBJ whole genome shotgun (WGS) entry which is preliminary data.</text>
</comment>
<name>A0AAD9CMB8_DISEL</name>
<evidence type="ECO:0000313" key="2">
    <source>
        <dbReference type="EMBL" id="KAK1904692.1"/>
    </source>
</evidence>
<keyword evidence="3" id="KW-1185">Reference proteome</keyword>
<accession>A0AAD9CMB8</accession>
<feature type="compositionally biased region" description="Basic and acidic residues" evidence="1">
    <location>
        <begin position="108"/>
        <end position="125"/>
    </location>
</feature>
<feature type="non-terminal residue" evidence="2">
    <location>
        <position position="137"/>
    </location>
</feature>
<organism evidence="2 3">
    <name type="scientific">Dissostichus eleginoides</name>
    <name type="common">Patagonian toothfish</name>
    <name type="synonym">Dissostichus amissus</name>
    <dbReference type="NCBI Taxonomy" id="100907"/>
    <lineage>
        <taxon>Eukaryota</taxon>
        <taxon>Metazoa</taxon>
        <taxon>Chordata</taxon>
        <taxon>Craniata</taxon>
        <taxon>Vertebrata</taxon>
        <taxon>Euteleostomi</taxon>
        <taxon>Actinopterygii</taxon>
        <taxon>Neopterygii</taxon>
        <taxon>Teleostei</taxon>
        <taxon>Neoteleostei</taxon>
        <taxon>Acanthomorphata</taxon>
        <taxon>Eupercaria</taxon>
        <taxon>Perciformes</taxon>
        <taxon>Notothenioidei</taxon>
        <taxon>Nototheniidae</taxon>
        <taxon>Dissostichus</taxon>
    </lineage>
</organism>
<protein>
    <submittedName>
        <fullName evidence="2">Glucosyl-3-phosphoglycerate synthase</fullName>
    </submittedName>
</protein>
<sequence>AFSERAYILFFERRRRGGANRVPGNGVGNQMRVWLCDGFTLAPVEAFCGTLQHSRKKPARVSGPQTAPVLHQLVRTLDSTIKRGSALYSSHHNLGYLQQLQGSSVSHNMEDRGADRGADRSESRPLHCISPGLRGMA</sequence>
<evidence type="ECO:0000313" key="3">
    <source>
        <dbReference type="Proteomes" id="UP001228049"/>
    </source>
</evidence>
<feature type="region of interest" description="Disordered" evidence="1">
    <location>
        <begin position="105"/>
        <end position="137"/>
    </location>
</feature>
<reference evidence="2" key="1">
    <citation type="submission" date="2023-04" db="EMBL/GenBank/DDBJ databases">
        <title>Chromosome-level genome of Chaenocephalus aceratus.</title>
        <authorList>
            <person name="Park H."/>
        </authorList>
    </citation>
    <scope>NUCLEOTIDE SEQUENCE</scope>
    <source>
        <strain evidence="2">DE</strain>
        <tissue evidence="2">Muscle</tissue>
    </source>
</reference>
<proteinExistence type="predicted"/>
<evidence type="ECO:0000256" key="1">
    <source>
        <dbReference type="SAM" id="MobiDB-lite"/>
    </source>
</evidence>
<dbReference type="Proteomes" id="UP001228049">
    <property type="component" value="Unassembled WGS sequence"/>
</dbReference>
<dbReference type="EMBL" id="JASDAP010000004">
    <property type="protein sequence ID" value="KAK1904692.1"/>
    <property type="molecule type" value="Genomic_DNA"/>
</dbReference>
<dbReference type="AlphaFoldDB" id="A0AAD9CMB8"/>
<gene>
    <name evidence="2" type="ORF">KUDE01_011873</name>
</gene>